<dbReference type="InterPro" id="IPR014509">
    <property type="entry name" value="YjdF-like"/>
</dbReference>
<dbReference type="Pfam" id="PF09997">
    <property type="entry name" value="DUF2238"/>
    <property type="match status" value="1"/>
</dbReference>
<dbReference type="Proteomes" id="UP001321520">
    <property type="component" value="Chromosome"/>
</dbReference>
<feature type="transmembrane region" description="Helical" evidence="1">
    <location>
        <begin position="129"/>
        <end position="149"/>
    </location>
</feature>
<gene>
    <name evidence="2" type="ORF">M8T91_14410</name>
</gene>
<feature type="transmembrane region" description="Helical" evidence="1">
    <location>
        <begin position="179"/>
        <end position="200"/>
    </location>
</feature>
<proteinExistence type="predicted"/>
<name>A0ABY9E7U8_9GAMM</name>
<keyword evidence="3" id="KW-1185">Reference proteome</keyword>
<evidence type="ECO:0000313" key="2">
    <source>
        <dbReference type="EMBL" id="WKD49078.1"/>
    </source>
</evidence>
<dbReference type="InterPro" id="IPR058534">
    <property type="entry name" value="YjdF"/>
</dbReference>
<sequence>MLTLRQHGFHLSLLAVFALTWGWSAWRPLHPDDWLLENYLVFAALPVILVSTRAFPLSRVSYTLITLFMCLHVIGSHYTYAEVPFGFALQEWIGAERNMYDRLVHFSFGLLLAYPIREILVRLAGLRGFWAYFFPVDVTFALSSIYEIIEWLAASTVSPELGIAYLGSQGDIWDAQKDMLLAGLGSMVAMLVVLALNLGCNASARKQCSNRYIPADNQAPGEATPRR</sequence>
<accession>A0ABY9E7U8</accession>
<keyword evidence="1" id="KW-0472">Membrane</keyword>
<dbReference type="EMBL" id="CP098023">
    <property type="protein sequence ID" value="WKD49078.1"/>
    <property type="molecule type" value="Genomic_DNA"/>
</dbReference>
<keyword evidence="1" id="KW-1133">Transmembrane helix</keyword>
<dbReference type="PIRSF" id="PIRSF020606">
    <property type="entry name" value="UCP020606"/>
    <property type="match status" value="1"/>
</dbReference>
<feature type="transmembrane region" description="Helical" evidence="1">
    <location>
        <begin position="62"/>
        <end position="80"/>
    </location>
</feature>
<protein>
    <submittedName>
        <fullName evidence="2">DUF2238 domain-containing protein</fullName>
    </submittedName>
</protein>
<dbReference type="RefSeq" id="WP_301414864.1">
    <property type="nucleotide sequence ID" value="NZ_CP098023.1"/>
</dbReference>
<evidence type="ECO:0000313" key="3">
    <source>
        <dbReference type="Proteomes" id="UP001321520"/>
    </source>
</evidence>
<feature type="transmembrane region" description="Helical" evidence="1">
    <location>
        <begin position="7"/>
        <end position="26"/>
    </location>
</feature>
<evidence type="ECO:0000256" key="1">
    <source>
        <dbReference type="SAM" id="Phobius"/>
    </source>
</evidence>
<feature type="transmembrane region" description="Helical" evidence="1">
    <location>
        <begin position="100"/>
        <end position="117"/>
    </location>
</feature>
<reference evidence="2 3" key="1">
    <citation type="submission" date="2022-05" db="EMBL/GenBank/DDBJ databases">
        <title>Microbulbifer sp. nov., isolated from sponge.</title>
        <authorList>
            <person name="Gao L."/>
        </authorList>
    </citation>
    <scope>NUCLEOTIDE SEQUENCE [LARGE SCALE GENOMIC DNA]</scope>
    <source>
        <strain evidence="2 3">MI-G</strain>
    </source>
</reference>
<keyword evidence="1" id="KW-0812">Transmembrane</keyword>
<organism evidence="2 3">
    <name type="scientific">Microbulbifer spongiae</name>
    <dbReference type="NCBI Taxonomy" id="2944933"/>
    <lineage>
        <taxon>Bacteria</taxon>
        <taxon>Pseudomonadati</taxon>
        <taxon>Pseudomonadota</taxon>
        <taxon>Gammaproteobacteria</taxon>
        <taxon>Cellvibrionales</taxon>
        <taxon>Microbulbiferaceae</taxon>
        <taxon>Microbulbifer</taxon>
    </lineage>
</organism>
<feature type="transmembrane region" description="Helical" evidence="1">
    <location>
        <begin position="38"/>
        <end position="55"/>
    </location>
</feature>